<comment type="similarity">
    <text evidence="2 10">Belongs to the ARV1 family.</text>
</comment>
<dbReference type="GeneID" id="14894183"/>
<reference evidence="11 12" key="1">
    <citation type="submission" date="2012-10" db="EMBL/GenBank/DDBJ databases">
        <authorList>
            <person name="Zafar N."/>
            <person name="Inman J."/>
            <person name="Hall N."/>
            <person name="Lorenzi H."/>
            <person name="Caler E."/>
        </authorList>
    </citation>
    <scope>NUCLEOTIDE SEQUENCE [LARGE SCALE GENOMIC DNA]</scope>
    <source>
        <strain evidence="11 12">IP1</strain>
    </source>
</reference>
<name>A0A0A1UHE6_ENTIV</name>
<evidence type="ECO:0000256" key="4">
    <source>
        <dbReference type="ARBA" id="ARBA00022692"/>
    </source>
</evidence>
<keyword evidence="4 10" id="KW-0812">Transmembrane</keyword>
<evidence type="ECO:0000256" key="2">
    <source>
        <dbReference type="ARBA" id="ARBA00009187"/>
    </source>
</evidence>
<keyword evidence="8 10" id="KW-0443">Lipid metabolism</keyword>
<evidence type="ECO:0000256" key="7">
    <source>
        <dbReference type="ARBA" id="ARBA00023055"/>
    </source>
</evidence>
<dbReference type="Pfam" id="PF04161">
    <property type="entry name" value="Arv1"/>
    <property type="match status" value="1"/>
</dbReference>
<dbReference type="GO" id="GO:0000139">
    <property type="term" value="C:Golgi membrane"/>
    <property type="evidence" value="ECO:0007669"/>
    <property type="project" value="UniProtKB-SubCell"/>
</dbReference>
<dbReference type="GO" id="GO:0005789">
    <property type="term" value="C:endoplasmic reticulum membrane"/>
    <property type="evidence" value="ECO:0007669"/>
    <property type="project" value="UniProtKB-SubCell"/>
</dbReference>
<dbReference type="Proteomes" id="UP000014680">
    <property type="component" value="Unassembled WGS sequence"/>
</dbReference>
<dbReference type="GO" id="GO:0016125">
    <property type="term" value="P:sterol metabolic process"/>
    <property type="evidence" value="ECO:0007669"/>
    <property type="project" value="UniProtKB-UniRule"/>
</dbReference>
<feature type="transmembrane region" description="Helical" evidence="10">
    <location>
        <begin position="172"/>
        <end position="192"/>
    </location>
</feature>
<keyword evidence="7 10" id="KW-0445">Lipid transport</keyword>
<feature type="transmembrane region" description="Helical" evidence="10">
    <location>
        <begin position="116"/>
        <end position="134"/>
    </location>
</feature>
<feature type="transmembrane region" description="Helical" evidence="10">
    <location>
        <begin position="146"/>
        <end position="166"/>
    </location>
</feature>
<dbReference type="GO" id="GO:0032541">
    <property type="term" value="C:cortical endoplasmic reticulum"/>
    <property type="evidence" value="ECO:0007669"/>
    <property type="project" value="TreeGrafter"/>
</dbReference>
<proteinExistence type="inferred from homology"/>
<dbReference type="GO" id="GO:0006665">
    <property type="term" value="P:sphingolipid metabolic process"/>
    <property type="evidence" value="ECO:0007669"/>
    <property type="project" value="UniProtKB-UniRule"/>
</dbReference>
<organism evidence="11 12">
    <name type="scientific">Entamoeba invadens IP1</name>
    <dbReference type="NCBI Taxonomy" id="370355"/>
    <lineage>
        <taxon>Eukaryota</taxon>
        <taxon>Amoebozoa</taxon>
        <taxon>Evosea</taxon>
        <taxon>Archamoebae</taxon>
        <taxon>Mastigamoebida</taxon>
        <taxon>Entamoebidae</taxon>
        <taxon>Entamoeba</taxon>
    </lineage>
</organism>
<evidence type="ECO:0000256" key="1">
    <source>
        <dbReference type="ARBA" id="ARBA00004477"/>
    </source>
</evidence>
<feature type="transmembrane region" description="Helical" evidence="10">
    <location>
        <begin position="77"/>
        <end position="96"/>
    </location>
</feature>
<accession>A0A0A1UHE6</accession>
<dbReference type="RefSeq" id="XP_004261958.1">
    <property type="nucleotide sequence ID" value="XM_004261910.1"/>
</dbReference>
<feature type="transmembrane region" description="Helical" evidence="10">
    <location>
        <begin position="199"/>
        <end position="228"/>
    </location>
</feature>
<evidence type="ECO:0000256" key="9">
    <source>
        <dbReference type="ARBA" id="ARBA00023136"/>
    </source>
</evidence>
<dbReference type="VEuPathDB" id="AmoebaDB:EIN_429630"/>
<dbReference type="OMA" id="KLYWKVS"/>
<keyword evidence="10" id="KW-0333">Golgi apparatus</keyword>
<dbReference type="GO" id="GO:0097036">
    <property type="term" value="P:regulation of plasma membrane sterol distribution"/>
    <property type="evidence" value="ECO:0007669"/>
    <property type="project" value="UniProtKB-UniRule"/>
</dbReference>
<protein>
    <recommendedName>
        <fullName evidence="10">Protein ARV</fullName>
    </recommendedName>
</protein>
<evidence type="ECO:0000313" key="11">
    <source>
        <dbReference type="EMBL" id="ELP95187.1"/>
    </source>
</evidence>
<dbReference type="AlphaFoldDB" id="A0A0A1UHE6"/>
<keyword evidence="6 10" id="KW-1133">Transmembrane helix</keyword>
<evidence type="ECO:0000256" key="3">
    <source>
        <dbReference type="ARBA" id="ARBA00022448"/>
    </source>
</evidence>
<keyword evidence="12" id="KW-1185">Reference proteome</keyword>
<evidence type="ECO:0000313" key="12">
    <source>
        <dbReference type="Proteomes" id="UP000014680"/>
    </source>
</evidence>
<evidence type="ECO:0000256" key="10">
    <source>
        <dbReference type="RuleBase" id="RU368065"/>
    </source>
</evidence>
<dbReference type="InterPro" id="IPR007290">
    <property type="entry name" value="Arv1"/>
</dbReference>
<evidence type="ECO:0000256" key="6">
    <source>
        <dbReference type="ARBA" id="ARBA00022989"/>
    </source>
</evidence>
<gene>
    <name evidence="11" type="ORF">EIN_429630</name>
</gene>
<keyword evidence="5 10" id="KW-0256">Endoplasmic reticulum</keyword>
<dbReference type="GO" id="GO:0032366">
    <property type="term" value="P:intracellular sterol transport"/>
    <property type="evidence" value="ECO:0007669"/>
    <property type="project" value="UniProtKB-UniRule"/>
</dbReference>
<comment type="function">
    <text evidence="10">Mediator of sterol homeostasis involved in sterol uptake, trafficking and distribution into membranes.</text>
</comment>
<keyword evidence="3 10" id="KW-0813">Transport</keyword>
<dbReference type="PANTHER" id="PTHR14467">
    <property type="entry name" value="ARV1"/>
    <property type="match status" value="1"/>
</dbReference>
<evidence type="ECO:0000256" key="5">
    <source>
        <dbReference type="ARBA" id="ARBA00022824"/>
    </source>
</evidence>
<dbReference type="PANTHER" id="PTHR14467:SF0">
    <property type="entry name" value="PROTEIN ARV1"/>
    <property type="match status" value="1"/>
</dbReference>
<keyword evidence="9 10" id="KW-0472">Membrane</keyword>
<dbReference type="KEGG" id="eiv:EIN_429630"/>
<comment type="subcellular location">
    <subcellularLocation>
        <location evidence="1 10">Endoplasmic reticulum membrane</location>
        <topology evidence="1 10">Multi-pass membrane protein</topology>
    </subcellularLocation>
    <subcellularLocation>
        <location evidence="10">Golgi apparatus membrane</location>
        <topology evidence="10">Multi-pass membrane protein</topology>
    </subcellularLocation>
</comment>
<dbReference type="OrthoDB" id="2192830at2759"/>
<sequence>MTKNSVFSSSKRCVECGAEIEDTYEIFCGQFIRLKMCPQCKKIADKYIEYDNVLVYLDLFLQKPPVYRHLLYNHDKAIMAFFVKLFLGSMLLEGYIRQSTVQFPNFYSFLRNIAQAIFEDVIFLIMCIIPIVLIKKTTIEETVVMVSQSFLIGSLGKIFLCLVLMWNDPLPIYFFSVGMSNLAYFVCLSVVLDWKVWKTLVFGSVILAIFTLLTSKFLPITPFTYFVINGNFMEMVLQDLFKLAE</sequence>
<keyword evidence="10" id="KW-0746">Sphingolipid metabolism</keyword>
<comment type="function">
    <text evidence="10">Regulates also the sphingolipid metabolism.</text>
</comment>
<dbReference type="EMBL" id="KB206168">
    <property type="protein sequence ID" value="ELP95187.1"/>
    <property type="molecule type" value="Genomic_DNA"/>
</dbReference>
<evidence type="ECO:0000256" key="8">
    <source>
        <dbReference type="ARBA" id="ARBA00023098"/>
    </source>
</evidence>